<comment type="caution">
    <text evidence="2">The sequence shown here is derived from an EMBL/GenBank/DDBJ whole genome shotgun (WGS) entry which is preliminary data.</text>
</comment>
<sequence length="177" mass="18536">MDQVPARPLLNNEDLRHVALWAADCAERALPVFEARAPGDSRPREAIAAARAFAGSGVRTANLRKLAWAALAAAREVGDEAAAAAARSASTAAGSAYTHPLETAHQVNHIVGPAAYSVQAISRGAADEAGTREAEIRWAIDHASPAVREVVRRLPARAPGKGASSVLFHRIDAALRS</sequence>
<evidence type="ECO:0000259" key="1">
    <source>
        <dbReference type="Pfam" id="PF21805"/>
    </source>
</evidence>
<dbReference type="RefSeq" id="WP_126471843.1">
    <property type="nucleotide sequence ID" value="NZ_RXOE01000004.1"/>
</dbReference>
<proteinExistence type="predicted"/>
<name>A0A3S0GW54_9BURK</name>
<protein>
    <recommendedName>
        <fullName evidence="1">Imm-5-like domain-containing protein</fullName>
    </recommendedName>
</protein>
<dbReference type="AlphaFoldDB" id="A0A3S0GW54"/>
<dbReference type="EMBL" id="RXOE01000004">
    <property type="protein sequence ID" value="RTQ33383.1"/>
    <property type="molecule type" value="Genomic_DNA"/>
</dbReference>
<gene>
    <name evidence="2" type="ORF">EJP69_17860</name>
</gene>
<dbReference type="OrthoDB" id="166981at2"/>
<accession>A0A3S0GW54</accession>
<evidence type="ECO:0000313" key="3">
    <source>
        <dbReference type="Proteomes" id="UP000267418"/>
    </source>
</evidence>
<organism evidence="2 3">
    <name type="scientific">Variovorax gossypii</name>
    <dbReference type="NCBI Taxonomy" id="1679495"/>
    <lineage>
        <taxon>Bacteria</taxon>
        <taxon>Pseudomonadati</taxon>
        <taxon>Pseudomonadota</taxon>
        <taxon>Betaproteobacteria</taxon>
        <taxon>Burkholderiales</taxon>
        <taxon>Comamonadaceae</taxon>
        <taxon>Variovorax</taxon>
    </lineage>
</organism>
<keyword evidence="3" id="KW-1185">Reference proteome</keyword>
<dbReference type="Proteomes" id="UP000267418">
    <property type="component" value="Unassembled WGS sequence"/>
</dbReference>
<feature type="domain" description="Imm-5-like" evidence="1">
    <location>
        <begin position="10"/>
        <end position="143"/>
    </location>
</feature>
<evidence type="ECO:0000313" key="2">
    <source>
        <dbReference type="EMBL" id="RTQ33383.1"/>
    </source>
</evidence>
<dbReference type="InterPro" id="IPR048667">
    <property type="entry name" value="Imm5-like"/>
</dbReference>
<reference evidence="2 3" key="1">
    <citation type="submission" date="2018-12" db="EMBL/GenBank/DDBJ databases">
        <title>The genome of Variovorax gossypii DSM 100435.</title>
        <authorList>
            <person name="Gao J."/>
            <person name="Sun J."/>
        </authorList>
    </citation>
    <scope>NUCLEOTIDE SEQUENCE [LARGE SCALE GENOMIC DNA]</scope>
    <source>
        <strain evidence="2 3">DSM 100435</strain>
    </source>
</reference>
<dbReference type="Pfam" id="PF21805">
    <property type="entry name" value="Imm5_like"/>
    <property type="match status" value="1"/>
</dbReference>